<organism evidence="1 2">
    <name type="scientific">Mycobacterium bourgelatii</name>
    <dbReference type="NCBI Taxonomy" id="1273442"/>
    <lineage>
        <taxon>Bacteria</taxon>
        <taxon>Bacillati</taxon>
        <taxon>Actinomycetota</taxon>
        <taxon>Actinomycetes</taxon>
        <taxon>Mycobacteriales</taxon>
        <taxon>Mycobacteriaceae</taxon>
        <taxon>Mycobacterium</taxon>
    </lineage>
</organism>
<name>A0A7I9YPH3_MYCBU</name>
<dbReference type="AlphaFoldDB" id="A0A7I9YPH3"/>
<dbReference type="EMBL" id="BLKZ01000001">
    <property type="protein sequence ID" value="GFG90576.1"/>
    <property type="molecule type" value="Genomic_DNA"/>
</dbReference>
<dbReference type="RefSeq" id="WP_205351323.1">
    <property type="nucleotide sequence ID" value="NZ_BLKZ01000001.1"/>
</dbReference>
<comment type="caution">
    <text evidence="1">The sequence shown here is derived from an EMBL/GenBank/DDBJ whole genome shotgun (WGS) entry which is preliminary data.</text>
</comment>
<reference evidence="1 2" key="1">
    <citation type="journal article" date="2019" name="Emerg. Microbes Infect.">
        <title>Comprehensive subspecies identification of 175 nontuberculous mycobacteria species based on 7547 genomic profiles.</title>
        <authorList>
            <person name="Matsumoto Y."/>
            <person name="Kinjo T."/>
            <person name="Motooka D."/>
            <person name="Nabeya D."/>
            <person name="Jung N."/>
            <person name="Uechi K."/>
            <person name="Horii T."/>
            <person name="Iida T."/>
            <person name="Fujita J."/>
            <person name="Nakamura S."/>
        </authorList>
    </citation>
    <scope>NUCLEOTIDE SEQUENCE [LARGE SCALE GENOMIC DNA]</scope>
    <source>
        <strain evidence="1 2">JCM 30725</strain>
    </source>
</reference>
<evidence type="ECO:0000313" key="1">
    <source>
        <dbReference type="EMBL" id="GFG90576.1"/>
    </source>
</evidence>
<evidence type="ECO:0000313" key="2">
    <source>
        <dbReference type="Proteomes" id="UP000465360"/>
    </source>
</evidence>
<protein>
    <submittedName>
        <fullName evidence="1">Uncharacterized protein</fullName>
    </submittedName>
</protein>
<keyword evidence="2" id="KW-1185">Reference proteome</keyword>
<dbReference type="Proteomes" id="UP000465360">
    <property type="component" value="Unassembled WGS sequence"/>
</dbReference>
<proteinExistence type="predicted"/>
<sequence>MPTIEARLREQLRNYAIEVRRLAYTVPNGIGERDLLRLSDQMSAAADIVVRRRA</sequence>
<accession>A0A7I9YPH3</accession>
<gene>
    <name evidence="1" type="ORF">MBOU_26180</name>
</gene>